<dbReference type="EMBL" id="UGLH01000005">
    <property type="protein sequence ID" value="STT78386.1"/>
    <property type="molecule type" value="Genomic_DNA"/>
</dbReference>
<name>A0A377X9M1_KLEPN</name>
<reference evidence="1 2" key="1">
    <citation type="submission" date="2018-06" db="EMBL/GenBank/DDBJ databases">
        <authorList>
            <consortium name="Pathogen Informatics"/>
            <person name="Doyle S."/>
        </authorList>
    </citation>
    <scope>NUCLEOTIDE SEQUENCE [LARGE SCALE GENOMIC DNA]</scope>
    <source>
        <strain evidence="1 2">NCTC5047</strain>
    </source>
</reference>
<proteinExistence type="predicted"/>
<dbReference type="AlphaFoldDB" id="A0A377X9M1"/>
<evidence type="ECO:0000313" key="1">
    <source>
        <dbReference type="EMBL" id="STT78386.1"/>
    </source>
</evidence>
<dbReference type="Proteomes" id="UP000254340">
    <property type="component" value="Unassembled WGS sequence"/>
</dbReference>
<accession>A0A377X9M1</accession>
<gene>
    <name evidence="1" type="ORF">NCTC5047_01163</name>
</gene>
<protein>
    <submittedName>
        <fullName evidence="1">Uncharacterized protein</fullName>
    </submittedName>
</protein>
<organism evidence="1 2">
    <name type="scientific">Klebsiella pneumoniae</name>
    <dbReference type="NCBI Taxonomy" id="573"/>
    <lineage>
        <taxon>Bacteria</taxon>
        <taxon>Pseudomonadati</taxon>
        <taxon>Pseudomonadota</taxon>
        <taxon>Gammaproteobacteria</taxon>
        <taxon>Enterobacterales</taxon>
        <taxon>Enterobacteriaceae</taxon>
        <taxon>Klebsiella/Raoultella group</taxon>
        <taxon>Klebsiella</taxon>
        <taxon>Klebsiella pneumoniae complex</taxon>
    </lineage>
</organism>
<evidence type="ECO:0000313" key="2">
    <source>
        <dbReference type="Proteomes" id="UP000254340"/>
    </source>
</evidence>
<sequence>MTFLNGKNIIDQAPAYSVIYIQSNLPYSVPLENGHSTQEPTGVYAVSFNGVIQAYK</sequence>